<dbReference type="EMBL" id="JARFID010000729">
    <property type="protein sequence ID" value="MDE8698113.1"/>
    <property type="molecule type" value="Genomic_DNA"/>
</dbReference>
<dbReference type="AlphaFoldDB" id="A0AAW6MCH6"/>
<dbReference type="RefSeq" id="WP_275203083.1">
    <property type="nucleotide sequence ID" value="NZ_JARFID010000729.1"/>
</dbReference>
<sequence length="82" mass="9877">FHLPDSNYLRLTEILEYKFHFKGQTDIILHCQNARHKDRYSAHHLASIGLHSQQIAQQQDRYRIFWLVSLDAEIRYFPPAIR</sequence>
<feature type="non-terminal residue" evidence="1">
    <location>
        <position position="1"/>
    </location>
</feature>
<proteinExistence type="predicted"/>
<evidence type="ECO:0000313" key="2">
    <source>
        <dbReference type="Proteomes" id="UP001221924"/>
    </source>
</evidence>
<evidence type="ECO:0000313" key="1">
    <source>
        <dbReference type="EMBL" id="MDE8698113.1"/>
    </source>
</evidence>
<name>A0AAW6MCH6_9BACE</name>
<accession>A0AAW6MCH6</accession>
<gene>
    <name evidence="1" type="ORF">PZH42_29440</name>
</gene>
<comment type="caution">
    <text evidence="1">The sequence shown here is derived from an EMBL/GenBank/DDBJ whole genome shotgun (WGS) entry which is preliminary data.</text>
</comment>
<dbReference type="Proteomes" id="UP001221924">
    <property type="component" value="Unassembled WGS sequence"/>
</dbReference>
<protein>
    <submittedName>
        <fullName evidence="1">Uncharacterized protein</fullName>
    </submittedName>
</protein>
<reference evidence="1" key="1">
    <citation type="submission" date="2023-03" db="EMBL/GenBank/DDBJ databases">
        <title>DFI Biobank Strains.</title>
        <authorList>
            <person name="Mostad J."/>
            <person name="Paddock L."/>
            <person name="Medina S."/>
            <person name="Waligurski E."/>
            <person name="Barat B."/>
            <person name="Smith R."/>
            <person name="Burgo V."/>
            <person name="Metcalfe C."/>
            <person name="Woodson C."/>
            <person name="Sundararajan A."/>
            <person name="Ramaswamy R."/>
            <person name="Lin H."/>
            <person name="Pamer E.G."/>
        </authorList>
    </citation>
    <scope>NUCLEOTIDE SEQUENCE</scope>
    <source>
        <strain evidence="1">DFI.9.5</strain>
    </source>
</reference>
<organism evidence="1 2">
    <name type="scientific">Bacteroides cellulosilyticus</name>
    <dbReference type="NCBI Taxonomy" id="246787"/>
    <lineage>
        <taxon>Bacteria</taxon>
        <taxon>Pseudomonadati</taxon>
        <taxon>Bacteroidota</taxon>
        <taxon>Bacteroidia</taxon>
        <taxon>Bacteroidales</taxon>
        <taxon>Bacteroidaceae</taxon>
        <taxon>Bacteroides</taxon>
    </lineage>
</organism>